<reference evidence="6" key="1">
    <citation type="submission" date="2023-04" db="EMBL/GenBank/DDBJ databases">
        <title>Complete genome sequence of Temperatibacter marinus.</title>
        <authorList>
            <person name="Rong J.-C."/>
            <person name="Yi M.-L."/>
            <person name="Zhao Q."/>
        </authorList>
    </citation>
    <scope>NUCLEOTIDE SEQUENCE</scope>
    <source>
        <strain evidence="6">NBRC 110045</strain>
    </source>
</reference>
<dbReference type="EMBL" id="CP123872">
    <property type="protein sequence ID" value="WND03572.1"/>
    <property type="molecule type" value="Genomic_DNA"/>
</dbReference>
<dbReference type="Gene3D" id="3.40.50.2300">
    <property type="match status" value="2"/>
</dbReference>
<sequence length="335" mass="36548">MTSVSIKEVARVAGVSIATISRYLNDPDVVRPKTRQKVKSAILETGYTPNTLAQSFRRGKTNIIMVVLQSVGDPFFTNIMQGLQQAAKESGYTVMITEAQLDLMRDDELLAMMISKQVDGMILLATTPPFKDDPQHPSTLPVVVGCEAVSIDQFDFPSVHIDNKAAAEEATAFLISQGHSKISFMSGSPVSLLTADRETGYQQALEKAGLPHCENYVVSGDMTIEGARKATQDLLSLAEPPTAIFCANDEMALAAISTIKAHGLKVPEDISVMGFDDNRYAEICDPPLTTIYQPKAEIGRQSFRTLKALIDGQPDVQKMNVVPHQLVVRQSVKKH</sequence>
<evidence type="ECO:0000313" key="6">
    <source>
        <dbReference type="EMBL" id="WND03572.1"/>
    </source>
</evidence>
<dbReference type="Pfam" id="PF13377">
    <property type="entry name" value="Peripla_BP_3"/>
    <property type="match status" value="1"/>
</dbReference>
<dbReference type="PANTHER" id="PTHR30146:SF151">
    <property type="entry name" value="HTH-TYPE TRANSCRIPTIONAL REPRESSOR CYTR"/>
    <property type="match status" value="1"/>
</dbReference>
<dbReference type="GO" id="GO:0000976">
    <property type="term" value="F:transcription cis-regulatory region binding"/>
    <property type="evidence" value="ECO:0007669"/>
    <property type="project" value="TreeGrafter"/>
</dbReference>
<name>A0AA52EDP8_9PROT</name>
<keyword evidence="4" id="KW-0804">Transcription</keyword>
<dbReference type="PROSITE" id="PS50932">
    <property type="entry name" value="HTH_LACI_2"/>
    <property type="match status" value="1"/>
</dbReference>
<dbReference type="CDD" id="cd06284">
    <property type="entry name" value="PBP1_LacI-like"/>
    <property type="match status" value="1"/>
</dbReference>
<organism evidence="6 7">
    <name type="scientific">Temperatibacter marinus</name>
    <dbReference type="NCBI Taxonomy" id="1456591"/>
    <lineage>
        <taxon>Bacteria</taxon>
        <taxon>Pseudomonadati</taxon>
        <taxon>Pseudomonadota</taxon>
        <taxon>Alphaproteobacteria</taxon>
        <taxon>Kordiimonadales</taxon>
        <taxon>Temperatibacteraceae</taxon>
        <taxon>Temperatibacter</taxon>
    </lineage>
</organism>
<dbReference type="KEGG" id="tmk:QGN29_04190"/>
<dbReference type="SUPFAM" id="SSF47413">
    <property type="entry name" value="lambda repressor-like DNA-binding domains"/>
    <property type="match status" value="1"/>
</dbReference>
<dbReference type="SMART" id="SM00354">
    <property type="entry name" value="HTH_LACI"/>
    <property type="match status" value="1"/>
</dbReference>
<accession>A0AA52EDP8</accession>
<evidence type="ECO:0000256" key="1">
    <source>
        <dbReference type="ARBA" id="ARBA00022491"/>
    </source>
</evidence>
<feature type="domain" description="HTH lacI-type" evidence="5">
    <location>
        <begin position="4"/>
        <end position="58"/>
    </location>
</feature>
<keyword evidence="1" id="KW-0678">Repressor</keyword>
<evidence type="ECO:0000256" key="2">
    <source>
        <dbReference type="ARBA" id="ARBA00023015"/>
    </source>
</evidence>
<proteinExistence type="predicted"/>
<keyword evidence="3 6" id="KW-0238">DNA-binding</keyword>
<dbReference type="SUPFAM" id="SSF53822">
    <property type="entry name" value="Periplasmic binding protein-like I"/>
    <property type="match status" value="1"/>
</dbReference>
<evidence type="ECO:0000259" key="5">
    <source>
        <dbReference type="PROSITE" id="PS50932"/>
    </source>
</evidence>
<dbReference type="InterPro" id="IPR000843">
    <property type="entry name" value="HTH_LacI"/>
</dbReference>
<dbReference type="InterPro" id="IPR046335">
    <property type="entry name" value="LacI/GalR-like_sensor"/>
</dbReference>
<gene>
    <name evidence="6" type="ORF">QGN29_04190</name>
</gene>
<dbReference type="RefSeq" id="WP_310799425.1">
    <property type="nucleotide sequence ID" value="NZ_CP123872.1"/>
</dbReference>
<keyword evidence="2" id="KW-0805">Transcription regulation</keyword>
<dbReference type="CDD" id="cd01392">
    <property type="entry name" value="HTH_LacI"/>
    <property type="match status" value="1"/>
</dbReference>
<dbReference type="Gene3D" id="1.10.260.40">
    <property type="entry name" value="lambda repressor-like DNA-binding domains"/>
    <property type="match status" value="1"/>
</dbReference>
<dbReference type="InterPro" id="IPR028082">
    <property type="entry name" value="Peripla_BP_I"/>
</dbReference>
<dbReference type="GO" id="GO:0003700">
    <property type="term" value="F:DNA-binding transcription factor activity"/>
    <property type="evidence" value="ECO:0007669"/>
    <property type="project" value="TreeGrafter"/>
</dbReference>
<evidence type="ECO:0000256" key="3">
    <source>
        <dbReference type="ARBA" id="ARBA00023125"/>
    </source>
</evidence>
<dbReference type="PROSITE" id="PS00356">
    <property type="entry name" value="HTH_LACI_1"/>
    <property type="match status" value="1"/>
</dbReference>
<keyword evidence="7" id="KW-1185">Reference proteome</keyword>
<evidence type="ECO:0000256" key="4">
    <source>
        <dbReference type="ARBA" id="ARBA00023163"/>
    </source>
</evidence>
<dbReference type="AlphaFoldDB" id="A0AA52EDP8"/>
<evidence type="ECO:0000313" key="7">
    <source>
        <dbReference type="Proteomes" id="UP001268683"/>
    </source>
</evidence>
<dbReference type="Pfam" id="PF00356">
    <property type="entry name" value="LacI"/>
    <property type="match status" value="1"/>
</dbReference>
<dbReference type="InterPro" id="IPR010982">
    <property type="entry name" value="Lambda_DNA-bd_dom_sf"/>
</dbReference>
<dbReference type="Proteomes" id="UP001268683">
    <property type="component" value="Chromosome"/>
</dbReference>
<dbReference type="PANTHER" id="PTHR30146">
    <property type="entry name" value="LACI-RELATED TRANSCRIPTIONAL REPRESSOR"/>
    <property type="match status" value="1"/>
</dbReference>
<protein>
    <submittedName>
        <fullName evidence="6">LacI family DNA-binding transcriptional regulator</fullName>
    </submittedName>
</protein>